<evidence type="ECO:0000256" key="3">
    <source>
        <dbReference type="SAM" id="MobiDB-lite"/>
    </source>
</evidence>
<dbReference type="GO" id="GO:0032874">
    <property type="term" value="P:positive regulation of stress-activated MAPK cascade"/>
    <property type="evidence" value="ECO:0007669"/>
    <property type="project" value="TreeGrafter"/>
</dbReference>
<dbReference type="Gene3D" id="2.120.10.80">
    <property type="entry name" value="Kelch-type beta propeller"/>
    <property type="match status" value="2"/>
</dbReference>
<keyword evidence="1" id="KW-0880">Kelch repeat</keyword>
<dbReference type="EnsemblMetazoa" id="CLYHEMT000076.6">
    <property type="protein sequence ID" value="CLYHEMP000076.6"/>
    <property type="gene ID" value="CLYHEMG000076"/>
</dbReference>
<dbReference type="PANTHER" id="PTHR46428:SF1">
    <property type="entry name" value="KELCH DOMAIN-CONTAINING PROTEIN 10"/>
    <property type="match status" value="1"/>
</dbReference>
<dbReference type="Proteomes" id="UP000594262">
    <property type="component" value="Unplaced"/>
</dbReference>
<dbReference type="InterPro" id="IPR052125">
    <property type="entry name" value="KLHDC10"/>
</dbReference>
<evidence type="ECO:0000256" key="2">
    <source>
        <dbReference type="ARBA" id="ARBA00022737"/>
    </source>
</evidence>
<feature type="compositionally biased region" description="Polar residues" evidence="3">
    <location>
        <begin position="253"/>
        <end position="267"/>
    </location>
</feature>
<evidence type="ECO:0000313" key="4">
    <source>
        <dbReference type="EnsemblMetazoa" id="CLYHEMP000076.1"/>
    </source>
</evidence>
<dbReference type="InterPro" id="IPR015915">
    <property type="entry name" value="Kelch-typ_b-propeller"/>
</dbReference>
<dbReference type="RefSeq" id="XP_066925669.1">
    <property type="nucleotide sequence ID" value="XM_067069568.1"/>
</dbReference>
<evidence type="ECO:0000313" key="5">
    <source>
        <dbReference type="Proteomes" id="UP000594262"/>
    </source>
</evidence>
<name>A0A7M5TPX7_9CNID</name>
<sequence length="409" mass="47115">MFAECHNLRKVPMVSGPCTPRPRSGHRMCADDNCIYIFGGFNPAFKTFNELWRFNTTTEKWSLLPDDDGLAPKSCASSSMVMLGSNLFVFGGTGYPFAKTNSNELFMYSLKMKRWFNLTDTSSLANRQDFAKHPKDFIKTKQCGCQKFYDRQPVPKYGQGMATAHQKIYIHSGTQGEEFTKELHSFSLKTFRWTEYEFCFEHTRNAPQPRYRHELASIDNRLYVLGGALLNETFNFDQLTSFNLQTRKWEQEACQSNKGSSPTTPGESRQLPVGRKAHTCVSYKNKIYMCGGYNAVEGMLDDFWSFNVNTKEWKQHKNRTFPYPVQFHSSAVTSYGCMYIHGGLTTKGNRVSDLHQLWLQVPTLTRMAWMKVVQQLRDNNQLTKETLIKLKIPRHFIGFIDDKIDVIAA</sequence>
<dbReference type="AlphaFoldDB" id="A0A7M5TPX7"/>
<dbReference type="PANTHER" id="PTHR46428">
    <property type="entry name" value="KELCH DOMAIN-CONTAINING PROTEIN 10"/>
    <property type="match status" value="1"/>
</dbReference>
<keyword evidence="5" id="KW-1185">Reference proteome</keyword>
<dbReference type="GeneID" id="136813049"/>
<dbReference type="EnsemblMetazoa" id="CLYHEMT000076.1">
    <property type="protein sequence ID" value="CLYHEMP000076.1"/>
    <property type="gene ID" value="CLYHEMG000076"/>
</dbReference>
<dbReference type="SUPFAM" id="SSF117281">
    <property type="entry name" value="Kelch motif"/>
    <property type="match status" value="1"/>
</dbReference>
<feature type="region of interest" description="Disordered" evidence="3">
    <location>
        <begin position="253"/>
        <end position="272"/>
    </location>
</feature>
<keyword evidence="2" id="KW-0677">Repeat</keyword>
<evidence type="ECO:0008006" key="6">
    <source>
        <dbReference type="Google" id="ProtNLM"/>
    </source>
</evidence>
<evidence type="ECO:0000256" key="1">
    <source>
        <dbReference type="ARBA" id="ARBA00022441"/>
    </source>
</evidence>
<proteinExistence type="predicted"/>
<protein>
    <recommendedName>
        <fullName evidence="6">Kelch domain-containing protein 10</fullName>
    </recommendedName>
</protein>
<accession>A0A7M5TPX7</accession>
<dbReference type="OrthoDB" id="5948822at2759"/>
<dbReference type="Pfam" id="PF24681">
    <property type="entry name" value="Kelch_KLHDC2_KLHL20_DRC7"/>
    <property type="match status" value="3"/>
</dbReference>
<organism evidence="4 5">
    <name type="scientific">Clytia hemisphaerica</name>
    <dbReference type="NCBI Taxonomy" id="252671"/>
    <lineage>
        <taxon>Eukaryota</taxon>
        <taxon>Metazoa</taxon>
        <taxon>Cnidaria</taxon>
        <taxon>Hydrozoa</taxon>
        <taxon>Hydroidolina</taxon>
        <taxon>Leptothecata</taxon>
        <taxon>Obeliida</taxon>
        <taxon>Clytiidae</taxon>
        <taxon>Clytia</taxon>
    </lineage>
</organism>
<reference evidence="4" key="1">
    <citation type="submission" date="2021-01" db="UniProtKB">
        <authorList>
            <consortium name="EnsemblMetazoa"/>
        </authorList>
    </citation>
    <scope>IDENTIFICATION</scope>
</reference>